<dbReference type="GO" id="GO:0022857">
    <property type="term" value="F:transmembrane transporter activity"/>
    <property type="evidence" value="ECO:0007669"/>
    <property type="project" value="InterPro"/>
</dbReference>
<feature type="transmembrane region" description="Helical" evidence="6">
    <location>
        <begin position="405"/>
        <end position="426"/>
    </location>
</feature>
<feature type="domain" description="Major facilitator superfamily (MFS) profile" evidence="7">
    <location>
        <begin position="89"/>
        <end position="519"/>
    </location>
</feature>
<dbReference type="InterPro" id="IPR011701">
    <property type="entry name" value="MFS"/>
</dbReference>
<feature type="transmembrane region" description="Helical" evidence="6">
    <location>
        <begin position="432"/>
        <end position="456"/>
    </location>
</feature>
<feature type="region of interest" description="Disordered" evidence="5">
    <location>
        <begin position="1"/>
        <end position="23"/>
    </location>
</feature>
<evidence type="ECO:0000256" key="6">
    <source>
        <dbReference type="SAM" id="Phobius"/>
    </source>
</evidence>
<dbReference type="OMA" id="PWATKNG"/>
<keyword evidence="9" id="KW-1185">Reference proteome</keyword>
<dbReference type="OrthoDB" id="2533084at2759"/>
<feature type="transmembrane region" description="Helical" evidence="6">
    <location>
        <begin position="156"/>
        <end position="175"/>
    </location>
</feature>
<dbReference type="SUPFAM" id="SSF103473">
    <property type="entry name" value="MFS general substrate transporter"/>
    <property type="match status" value="1"/>
</dbReference>
<feature type="transmembrane region" description="Helical" evidence="6">
    <location>
        <begin position="215"/>
        <end position="238"/>
    </location>
</feature>
<proteinExistence type="predicted"/>
<sequence length="532" mass="58783">MSHEDKVLNEKTDAESSSHDSRSEIDLLSYHEVNAGRLIIDPAEAKIELGDAIAAKLKLTADGTKVLWPQPTDSPLDPQNWSDLRKNSLLIIMTMAAIVPDFDSGIGIASIFALAQQYNTTTGVINNLTSNWSIFLLGWGGLFAVMLIRRIGRLPVLFWSQLLALGFLVGCTFAPNLKTFTAMRCLTAFFGTTPQITGLYVVTDLFPFHLQARKLNIWTMGFLISPFLSPFAFGFLVARTTWRWAYGIGSMYSAIVLLLIVLFMEETMYDRTVKPIPVPSSTGLRYRIETLVGITGVRMQKYRISWTESILSPLTLVWRPHLLMVLIFEALLFGFSIGINVTNAVFLGSPPPLGFGFSQFAIAGGYGTPIVSVILGELVGRYTNDYIMRVSVRRNNGVFEAESRLWACYIAVPLYICGFVTLGASIEKHLSVGALVMGWGIAEFAVMINTVAVYAYCNDSFPKHQGEISALINLARTLGGFAVAYFQVPWALKHGAIQTFGVEAAIVTGLFLLFIPLIQLKGRDLRAKYSLH</sequence>
<evidence type="ECO:0000313" key="9">
    <source>
        <dbReference type="Proteomes" id="UP000054270"/>
    </source>
</evidence>
<feature type="transmembrane region" description="Helical" evidence="6">
    <location>
        <begin position="366"/>
        <end position="384"/>
    </location>
</feature>
<name>A0A0D2NIT3_HYPSF</name>
<feature type="transmembrane region" description="Helical" evidence="6">
    <location>
        <begin position="322"/>
        <end position="346"/>
    </location>
</feature>
<reference evidence="9" key="1">
    <citation type="submission" date="2014-04" db="EMBL/GenBank/DDBJ databases">
        <title>Evolutionary Origins and Diversification of the Mycorrhizal Mutualists.</title>
        <authorList>
            <consortium name="DOE Joint Genome Institute"/>
            <consortium name="Mycorrhizal Genomics Consortium"/>
            <person name="Kohler A."/>
            <person name="Kuo A."/>
            <person name="Nagy L.G."/>
            <person name="Floudas D."/>
            <person name="Copeland A."/>
            <person name="Barry K.W."/>
            <person name="Cichocki N."/>
            <person name="Veneault-Fourrey C."/>
            <person name="LaButti K."/>
            <person name="Lindquist E.A."/>
            <person name="Lipzen A."/>
            <person name="Lundell T."/>
            <person name="Morin E."/>
            <person name="Murat C."/>
            <person name="Riley R."/>
            <person name="Ohm R."/>
            <person name="Sun H."/>
            <person name="Tunlid A."/>
            <person name="Henrissat B."/>
            <person name="Grigoriev I.V."/>
            <person name="Hibbett D.S."/>
            <person name="Martin F."/>
        </authorList>
    </citation>
    <scope>NUCLEOTIDE SEQUENCE [LARGE SCALE GENOMIC DNA]</scope>
    <source>
        <strain evidence="9">FD-334 SS-4</strain>
    </source>
</reference>
<dbReference type="PROSITE" id="PS50850">
    <property type="entry name" value="MFS"/>
    <property type="match status" value="1"/>
</dbReference>
<gene>
    <name evidence="8" type="ORF">HYPSUDRAFT_918540</name>
</gene>
<dbReference type="AlphaFoldDB" id="A0A0D2NIT3"/>
<evidence type="ECO:0000256" key="2">
    <source>
        <dbReference type="ARBA" id="ARBA00022692"/>
    </source>
</evidence>
<dbReference type="InterPro" id="IPR036259">
    <property type="entry name" value="MFS_trans_sf"/>
</dbReference>
<dbReference type="InterPro" id="IPR020846">
    <property type="entry name" value="MFS_dom"/>
</dbReference>
<evidence type="ECO:0000313" key="8">
    <source>
        <dbReference type="EMBL" id="KJA18794.1"/>
    </source>
</evidence>
<evidence type="ECO:0000259" key="7">
    <source>
        <dbReference type="PROSITE" id="PS50850"/>
    </source>
</evidence>
<accession>A0A0D2NIT3</accession>
<evidence type="ECO:0000256" key="3">
    <source>
        <dbReference type="ARBA" id="ARBA00022989"/>
    </source>
</evidence>
<dbReference type="STRING" id="945553.A0A0D2NIT3"/>
<evidence type="ECO:0000256" key="4">
    <source>
        <dbReference type="ARBA" id="ARBA00023136"/>
    </source>
</evidence>
<feature type="transmembrane region" description="Helical" evidence="6">
    <location>
        <begin position="500"/>
        <end position="518"/>
    </location>
</feature>
<feature type="transmembrane region" description="Helical" evidence="6">
    <location>
        <begin position="181"/>
        <end position="203"/>
    </location>
</feature>
<organism evidence="8 9">
    <name type="scientific">Hypholoma sublateritium (strain FD-334 SS-4)</name>
    <dbReference type="NCBI Taxonomy" id="945553"/>
    <lineage>
        <taxon>Eukaryota</taxon>
        <taxon>Fungi</taxon>
        <taxon>Dikarya</taxon>
        <taxon>Basidiomycota</taxon>
        <taxon>Agaricomycotina</taxon>
        <taxon>Agaricomycetes</taxon>
        <taxon>Agaricomycetidae</taxon>
        <taxon>Agaricales</taxon>
        <taxon>Agaricineae</taxon>
        <taxon>Strophariaceae</taxon>
        <taxon>Hypholoma</taxon>
    </lineage>
</organism>
<feature type="transmembrane region" description="Helical" evidence="6">
    <location>
        <begin position="468"/>
        <end position="488"/>
    </location>
</feature>
<feature type="transmembrane region" description="Helical" evidence="6">
    <location>
        <begin position="89"/>
        <end position="112"/>
    </location>
</feature>
<dbReference type="Gene3D" id="1.20.1250.20">
    <property type="entry name" value="MFS general substrate transporter like domains"/>
    <property type="match status" value="1"/>
</dbReference>
<dbReference type="EMBL" id="KN817585">
    <property type="protein sequence ID" value="KJA18794.1"/>
    <property type="molecule type" value="Genomic_DNA"/>
</dbReference>
<dbReference type="PANTHER" id="PTHR23502">
    <property type="entry name" value="MAJOR FACILITATOR SUPERFAMILY"/>
    <property type="match status" value="1"/>
</dbReference>
<keyword evidence="3 6" id="KW-1133">Transmembrane helix</keyword>
<dbReference type="Proteomes" id="UP000054270">
    <property type="component" value="Unassembled WGS sequence"/>
</dbReference>
<keyword evidence="4 6" id="KW-0472">Membrane</keyword>
<evidence type="ECO:0000256" key="5">
    <source>
        <dbReference type="SAM" id="MobiDB-lite"/>
    </source>
</evidence>
<dbReference type="GO" id="GO:0005886">
    <property type="term" value="C:plasma membrane"/>
    <property type="evidence" value="ECO:0007669"/>
    <property type="project" value="TreeGrafter"/>
</dbReference>
<feature type="transmembrane region" description="Helical" evidence="6">
    <location>
        <begin position="244"/>
        <end position="264"/>
    </location>
</feature>
<dbReference type="PANTHER" id="PTHR23502:SF22">
    <property type="entry name" value="MAJOR FACILITATOR SUPERFAMILY (MFS) PROFILE DOMAIN-CONTAINING PROTEIN"/>
    <property type="match status" value="1"/>
</dbReference>
<evidence type="ECO:0000256" key="1">
    <source>
        <dbReference type="ARBA" id="ARBA00004141"/>
    </source>
</evidence>
<protein>
    <recommendedName>
        <fullName evidence="7">Major facilitator superfamily (MFS) profile domain-containing protein</fullName>
    </recommendedName>
</protein>
<comment type="subcellular location">
    <subcellularLocation>
        <location evidence="1">Membrane</location>
        <topology evidence="1">Multi-pass membrane protein</topology>
    </subcellularLocation>
</comment>
<dbReference type="Pfam" id="PF07690">
    <property type="entry name" value="MFS_1"/>
    <property type="match status" value="1"/>
</dbReference>
<keyword evidence="2 6" id="KW-0812">Transmembrane</keyword>
<feature type="transmembrane region" description="Helical" evidence="6">
    <location>
        <begin position="132"/>
        <end position="149"/>
    </location>
</feature>